<keyword evidence="4" id="KW-0436">Ligase</keyword>
<dbReference type="Gene3D" id="3.90.1140.10">
    <property type="entry name" value="Cyclic phosphodiesterase"/>
    <property type="match status" value="1"/>
</dbReference>
<evidence type="ECO:0000313" key="4">
    <source>
        <dbReference type="EMBL" id="MBB3066610.1"/>
    </source>
</evidence>
<reference evidence="4 5" key="1">
    <citation type="submission" date="2020-08" db="EMBL/GenBank/DDBJ databases">
        <title>Genomic Encyclopedia of Type Strains, Phase III (KMG-III): the genomes of soil and plant-associated and newly described type strains.</title>
        <authorList>
            <person name="Whitman W."/>
        </authorList>
    </citation>
    <scope>NUCLEOTIDE SEQUENCE [LARGE SCALE GENOMIC DNA]</scope>
    <source>
        <strain evidence="4 5">CECT 8803</strain>
    </source>
</reference>
<evidence type="ECO:0000313" key="5">
    <source>
        <dbReference type="Proteomes" id="UP000581135"/>
    </source>
</evidence>
<keyword evidence="5" id="KW-1185">Reference proteome</keyword>
<proteinExistence type="inferred from homology"/>
<dbReference type="EC" id="3.1.4.58" evidence="2"/>
<comment type="caution">
    <text evidence="4">The sequence shown here is derived from an EMBL/GenBank/DDBJ whole genome shotgun (WGS) entry which is preliminary data.</text>
</comment>
<organism evidence="4 5">
    <name type="scientific">Limibacillus halophilus</name>
    <dbReference type="NCBI Taxonomy" id="1579333"/>
    <lineage>
        <taxon>Bacteria</taxon>
        <taxon>Pseudomonadati</taxon>
        <taxon>Pseudomonadota</taxon>
        <taxon>Alphaproteobacteria</taxon>
        <taxon>Rhodospirillales</taxon>
        <taxon>Rhodovibrionaceae</taxon>
        <taxon>Limibacillus</taxon>
    </lineage>
</organism>
<dbReference type="PANTHER" id="PTHR35561:SF1">
    <property type="entry name" value="RNA 2',3'-CYCLIC PHOSPHODIESTERASE"/>
    <property type="match status" value="1"/>
</dbReference>
<dbReference type="EMBL" id="JACHXA010000009">
    <property type="protein sequence ID" value="MBB3066610.1"/>
    <property type="molecule type" value="Genomic_DNA"/>
</dbReference>
<dbReference type="SUPFAM" id="SSF55144">
    <property type="entry name" value="LigT-like"/>
    <property type="match status" value="1"/>
</dbReference>
<comment type="function">
    <text evidence="2">Hydrolyzes RNA 2',3'-cyclic phosphodiester to an RNA 2'-phosphomonoester.</text>
</comment>
<keyword evidence="1 2" id="KW-0378">Hydrolase</keyword>
<dbReference type="NCBIfam" id="TIGR02258">
    <property type="entry name" value="2_5_ligase"/>
    <property type="match status" value="1"/>
</dbReference>
<sequence>MRLFVALDIPEDLRDDLAILCNGIPGARWVRPENFHITLRFLGEIDGGQADDLHSLLTRIFAPGFELSLRGVGAFGDRSKTRSLWAGVEPNGALNHLRDKIESAAVRAGLHPEPRKFRPHITLARFRGGGSAMPEIQDFITRNALFRSAPFQVERFTLYQSFLSGEGSIYRAEADYELLRVMAEGYQLNAGLQR</sequence>
<feature type="short sequence motif" description="HXTX 1" evidence="2">
    <location>
        <begin position="36"/>
        <end position="39"/>
    </location>
</feature>
<dbReference type="HAMAP" id="MF_01940">
    <property type="entry name" value="RNA_CPDase"/>
    <property type="match status" value="1"/>
</dbReference>
<accession>A0A839SY62</accession>
<dbReference type="InterPro" id="IPR014051">
    <property type="entry name" value="Phosphoesterase_HXTX"/>
</dbReference>
<evidence type="ECO:0000259" key="3">
    <source>
        <dbReference type="Pfam" id="PF02834"/>
    </source>
</evidence>
<protein>
    <recommendedName>
        <fullName evidence="2">RNA 2',3'-cyclic phosphodiesterase</fullName>
        <shortName evidence="2">RNA 2',3'-CPDase</shortName>
        <ecNumber evidence="2">3.1.4.58</ecNumber>
    </recommendedName>
</protein>
<name>A0A839SY62_9PROT</name>
<feature type="domain" description="Phosphoesterase HXTX" evidence="3">
    <location>
        <begin position="7"/>
        <end position="85"/>
    </location>
</feature>
<feature type="active site" description="Proton donor" evidence="2">
    <location>
        <position position="36"/>
    </location>
</feature>
<gene>
    <name evidence="4" type="ORF">FHR98_002918</name>
</gene>
<feature type="short sequence motif" description="HXTX 2" evidence="2">
    <location>
        <begin position="120"/>
        <end position="123"/>
    </location>
</feature>
<dbReference type="InterPro" id="IPR009097">
    <property type="entry name" value="Cyclic_Pdiesterase"/>
</dbReference>
<dbReference type="InterPro" id="IPR004175">
    <property type="entry name" value="RNA_CPDase"/>
</dbReference>
<evidence type="ECO:0000256" key="1">
    <source>
        <dbReference type="ARBA" id="ARBA00022801"/>
    </source>
</evidence>
<dbReference type="RefSeq" id="WP_183417439.1">
    <property type="nucleotide sequence ID" value="NZ_JACHXA010000009.1"/>
</dbReference>
<comment type="catalytic activity">
    <reaction evidence="2">
        <text>a 3'-end 2',3'-cyclophospho-ribonucleotide-RNA + H2O = a 3'-end 2'-phospho-ribonucleotide-RNA + H(+)</text>
        <dbReference type="Rhea" id="RHEA:11828"/>
        <dbReference type="Rhea" id="RHEA-COMP:10464"/>
        <dbReference type="Rhea" id="RHEA-COMP:17353"/>
        <dbReference type="ChEBI" id="CHEBI:15377"/>
        <dbReference type="ChEBI" id="CHEBI:15378"/>
        <dbReference type="ChEBI" id="CHEBI:83064"/>
        <dbReference type="ChEBI" id="CHEBI:173113"/>
        <dbReference type="EC" id="3.1.4.58"/>
    </reaction>
</comment>
<dbReference type="PANTHER" id="PTHR35561">
    <property type="entry name" value="RNA 2',3'-CYCLIC PHOSPHODIESTERASE"/>
    <property type="match status" value="1"/>
</dbReference>
<feature type="active site" description="Proton acceptor" evidence="2">
    <location>
        <position position="120"/>
    </location>
</feature>
<dbReference type="Pfam" id="PF02834">
    <property type="entry name" value="LigT_PEase"/>
    <property type="match status" value="2"/>
</dbReference>
<dbReference type="GO" id="GO:0016874">
    <property type="term" value="F:ligase activity"/>
    <property type="evidence" value="ECO:0007669"/>
    <property type="project" value="UniProtKB-KW"/>
</dbReference>
<dbReference type="GO" id="GO:0004113">
    <property type="term" value="F:2',3'-cyclic-nucleotide 3'-phosphodiesterase activity"/>
    <property type="evidence" value="ECO:0007669"/>
    <property type="project" value="InterPro"/>
</dbReference>
<comment type="similarity">
    <text evidence="2">Belongs to the 2H phosphoesterase superfamily. ThpR family.</text>
</comment>
<dbReference type="GO" id="GO:0008664">
    <property type="term" value="F:RNA 2',3'-cyclic 3'-phosphodiesterase activity"/>
    <property type="evidence" value="ECO:0007669"/>
    <property type="project" value="UniProtKB-EC"/>
</dbReference>
<evidence type="ECO:0000256" key="2">
    <source>
        <dbReference type="HAMAP-Rule" id="MF_01940"/>
    </source>
</evidence>
<dbReference type="Proteomes" id="UP000581135">
    <property type="component" value="Unassembled WGS sequence"/>
</dbReference>
<feature type="domain" description="Phosphoesterase HXTX" evidence="3">
    <location>
        <begin position="91"/>
        <end position="170"/>
    </location>
</feature>
<dbReference type="AlphaFoldDB" id="A0A839SY62"/>